<dbReference type="Pfam" id="PF22456">
    <property type="entry name" value="PqqF-like_C_4"/>
    <property type="match status" value="1"/>
</dbReference>
<dbReference type="InterPro" id="IPR001431">
    <property type="entry name" value="Pept_M16_Zn_BS"/>
</dbReference>
<evidence type="ECO:0000259" key="11">
    <source>
        <dbReference type="Pfam" id="PF16187"/>
    </source>
</evidence>
<dbReference type="EMBL" id="BQFW01000008">
    <property type="protein sequence ID" value="GJJ73344.1"/>
    <property type="molecule type" value="Genomic_DNA"/>
</dbReference>
<evidence type="ECO:0000259" key="9">
    <source>
        <dbReference type="Pfam" id="PF00675"/>
    </source>
</evidence>
<dbReference type="Gene3D" id="3.30.830.10">
    <property type="entry name" value="Metalloenzyme, LuxS/M16 peptidase-like"/>
    <property type="match status" value="4"/>
</dbReference>
<dbReference type="GO" id="GO:0005739">
    <property type="term" value="C:mitochondrion"/>
    <property type="evidence" value="ECO:0007669"/>
    <property type="project" value="TreeGrafter"/>
</dbReference>
<protein>
    <recommendedName>
        <fullName evidence="15">Insulin-degrading enzyme</fullName>
    </recommendedName>
</protein>
<sequence>MMTSSDAPLPEGYEYSANGQYAVFTKPIEASLNDNRTYRMIRLPNEMEITLVHDATIDKSAASLDVHVGNLTDPKHLPGLAHFLEHLLFTGTKKYPEENAYIEYVSKHAGATNATTFLDNTTYHFNIGHEHLEGALDRLSQFFISPVFSENMKDREIRAVDSEFKRNLNNDYRRLFHLSKTLCNRDHPYSRFGSGNLVSLEEIPAKEGIDVREELIAFYHKYYSSNIMKACIVGRESLDQLTEWAVEKFSEIRNLNIAPPKYTTPLWTSKELLDELKNYRVKPSIYIKHLLGHKGTGSVLSLLKRLGWGNDLDMETMVAGIGNHFLKMTVELTKEGLVHHEDIIVVVFQYIQLMQKNGVQNHIWEEIESLATTAFRFKEKGNINMYVYETVRNMQHIPQREWILSGNQLIKGRDDALVEECIAGLRIDNWRALITTMNTDIVPGGAFTQREPWFGIEYHVQDVSESLLQRLANIELHPDLHLPVPNPFIPQDFETHKPQTKACPPAQNHPDLIKTSPLVRLWHKKDDTFWVPKVVLQFTLKFPMACVSPLHQAKAYFIRYLLEDMLTEEVYSAELAGLKYGFLVAVEGFKLEIQGYHNKANVLLETVLRALKNFKVNPERFQSVKDQLYRDYQNVGKSTPSGQGVYWLNYLNKEVMWSFLEQSAEVDAITPADCEIFVKDVLERLFIEGLIVGNTSRSQALEAGWIVEEVLGSRPLTSSESIKKLRSRVFPPGFRAVYPRANTDGTNVNSSIQYYLQVDTKVTFDALDQQFRETKALTMVLGQILDEPCFNQLRTVEQLGYIVQGSTHEDAGTMGIKVTIQSEYDPIFLEHRIEQFFRGRLREMLENMTQEELNKQIESTAVKRLEKSKNLREEATKYWTVITAGTFEFDQAQNEADEMRKITVERLREFFAKWIHPDSEHVRKLSVHIRSHKLPAQEDEFLAVTHGPKKAGAVNTEGGVDGNKEKEDEKEVEEETLVRLREGTVLIKNEAEFKSKLEMSRASLPVVDLVKHYFKE</sequence>
<organism evidence="13 14">
    <name type="scientific">Entomortierella parvispora</name>
    <dbReference type="NCBI Taxonomy" id="205924"/>
    <lineage>
        <taxon>Eukaryota</taxon>
        <taxon>Fungi</taxon>
        <taxon>Fungi incertae sedis</taxon>
        <taxon>Mucoromycota</taxon>
        <taxon>Mortierellomycotina</taxon>
        <taxon>Mortierellomycetes</taxon>
        <taxon>Mortierellales</taxon>
        <taxon>Mortierellaceae</taxon>
        <taxon>Entomortierella</taxon>
    </lineage>
</organism>
<evidence type="ECO:0000256" key="5">
    <source>
        <dbReference type="ARBA" id="ARBA00022833"/>
    </source>
</evidence>
<dbReference type="OrthoDB" id="952271at2759"/>
<dbReference type="InterPro" id="IPR011249">
    <property type="entry name" value="Metalloenz_LuxS/M16"/>
</dbReference>
<keyword evidence="6" id="KW-0482">Metalloprotease</keyword>
<keyword evidence="3" id="KW-0479">Metal-binding</keyword>
<dbReference type="InterPro" id="IPR050626">
    <property type="entry name" value="Peptidase_M16"/>
</dbReference>
<accession>A0A9P3LWS6</accession>
<feature type="domain" description="Peptidase M16 N-terminal" evidence="9">
    <location>
        <begin position="50"/>
        <end position="184"/>
    </location>
</feature>
<evidence type="ECO:0008006" key="15">
    <source>
        <dbReference type="Google" id="ProtNLM"/>
    </source>
</evidence>
<comment type="similarity">
    <text evidence="1 7">Belongs to the peptidase M16 family.</text>
</comment>
<keyword evidence="5" id="KW-0862">Zinc</keyword>
<dbReference type="InterPro" id="IPR054734">
    <property type="entry name" value="PqqF-like_C_4"/>
</dbReference>
<evidence type="ECO:0000256" key="6">
    <source>
        <dbReference type="ARBA" id="ARBA00023049"/>
    </source>
</evidence>
<keyword evidence="14" id="KW-1185">Reference proteome</keyword>
<evidence type="ECO:0000256" key="7">
    <source>
        <dbReference type="RuleBase" id="RU004447"/>
    </source>
</evidence>
<reference evidence="13" key="1">
    <citation type="submission" date="2021-11" db="EMBL/GenBank/DDBJ databases">
        <authorList>
            <person name="Herlambang A."/>
            <person name="Guo Y."/>
            <person name="Takashima Y."/>
            <person name="Nishizawa T."/>
        </authorList>
    </citation>
    <scope>NUCLEOTIDE SEQUENCE</scope>
    <source>
        <strain evidence="13">E1425</strain>
    </source>
</reference>
<dbReference type="Pfam" id="PF05193">
    <property type="entry name" value="Peptidase_M16_C"/>
    <property type="match status" value="1"/>
</dbReference>
<dbReference type="PROSITE" id="PS00143">
    <property type="entry name" value="INSULINASE"/>
    <property type="match status" value="1"/>
</dbReference>
<dbReference type="Pfam" id="PF00675">
    <property type="entry name" value="Peptidase_M16"/>
    <property type="match status" value="1"/>
</dbReference>
<evidence type="ECO:0000256" key="1">
    <source>
        <dbReference type="ARBA" id="ARBA00007261"/>
    </source>
</evidence>
<dbReference type="GO" id="GO:0046872">
    <property type="term" value="F:metal ion binding"/>
    <property type="evidence" value="ECO:0007669"/>
    <property type="project" value="UniProtKB-KW"/>
</dbReference>
<dbReference type="AlphaFoldDB" id="A0A9P3LWS6"/>
<dbReference type="GO" id="GO:0005829">
    <property type="term" value="C:cytosol"/>
    <property type="evidence" value="ECO:0007669"/>
    <property type="project" value="TreeGrafter"/>
</dbReference>
<keyword evidence="4" id="KW-0378">Hydrolase</keyword>
<dbReference type="FunFam" id="3.30.830.10:FF:000004">
    <property type="entry name" value="Putative insulin-degrading enzyme"/>
    <property type="match status" value="1"/>
</dbReference>
<feature type="domain" description="Peptidase M16 middle/third" evidence="11">
    <location>
        <begin position="375"/>
        <end position="662"/>
    </location>
</feature>
<proteinExistence type="inferred from homology"/>
<feature type="domain" description="Coenzyme PQQ synthesis protein F-like C-terminal lobe" evidence="12">
    <location>
        <begin position="780"/>
        <end position="879"/>
    </location>
</feature>
<evidence type="ECO:0000259" key="10">
    <source>
        <dbReference type="Pfam" id="PF05193"/>
    </source>
</evidence>
<keyword evidence="2" id="KW-0645">Protease</keyword>
<evidence type="ECO:0000256" key="8">
    <source>
        <dbReference type="SAM" id="MobiDB-lite"/>
    </source>
</evidence>
<dbReference type="GO" id="GO:0043171">
    <property type="term" value="P:peptide catabolic process"/>
    <property type="evidence" value="ECO:0007669"/>
    <property type="project" value="TreeGrafter"/>
</dbReference>
<dbReference type="PANTHER" id="PTHR43690">
    <property type="entry name" value="NARDILYSIN"/>
    <property type="match status" value="1"/>
</dbReference>
<evidence type="ECO:0000256" key="3">
    <source>
        <dbReference type="ARBA" id="ARBA00022723"/>
    </source>
</evidence>
<dbReference type="InterPro" id="IPR032632">
    <property type="entry name" value="Peptidase_M16_M"/>
</dbReference>
<gene>
    <name evidence="13" type="ORF">EMPS_05702</name>
</gene>
<dbReference type="SUPFAM" id="SSF63411">
    <property type="entry name" value="LuxS/MPP-like metallohydrolase"/>
    <property type="match status" value="4"/>
</dbReference>
<evidence type="ECO:0000256" key="2">
    <source>
        <dbReference type="ARBA" id="ARBA00022670"/>
    </source>
</evidence>
<evidence type="ECO:0000256" key="4">
    <source>
        <dbReference type="ARBA" id="ARBA00022801"/>
    </source>
</evidence>
<dbReference type="InterPro" id="IPR007863">
    <property type="entry name" value="Peptidase_M16_C"/>
</dbReference>
<evidence type="ECO:0000313" key="13">
    <source>
        <dbReference type="EMBL" id="GJJ73344.1"/>
    </source>
</evidence>
<dbReference type="GO" id="GO:0004222">
    <property type="term" value="F:metalloendopeptidase activity"/>
    <property type="evidence" value="ECO:0007669"/>
    <property type="project" value="InterPro"/>
</dbReference>
<dbReference type="Proteomes" id="UP000827284">
    <property type="component" value="Unassembled WGS sequence"/>
</dbReference>
<feature type="region of interest" description="Disordered" evidence="8">
    <location>
        <begin position="950"/>
        <end position="970"/>
    </location>
</feature>
<evidence type="ECO:0000259" key="12">
    <source>
        <dbReference type="Pfam" id="PF22456"/>
    </source>
</evidence>
<reference evidence="13" key="2">
    <citation type="journal article" date="2022" name="Microbiol. Resour. Announc.">
        <title>Whole-Genome Sequence of Entomortierella parvispora E1425, a Mucoromycotan Fungus Associated with Burkholderiaceae-Related Endosymbiotic Bacteria.</title>
        <authorList>
            <person name="Herlambang A."/>
            <person name="Guo Y."/>
            <person name="Takashima Y."/>
            <person name="Narisawa K."/>
            <person name="Ohta H."/>
            <person name="Nishizawa T."/>
        </authorList>
    </citation>
    <scope>NUCLEOTIDE SEQUENCE</scope>
    <source>
        <strain evidence="13">E1425</strain>
    </source>
</reference>
<feature type="domain" description="Peptidase M16 C-terminal" evidence="10">
    <location>
        <begin position="212"/>
        <end position="367"/>
    </location>
</feature>
<evidence type="ECO:0000313" key="14">
    <source>
        <dbReference type="Proteomes" id="UP000827284"/>
    </source>
</evidence>
<dbReference type="InterPro" id="IPR011765">
    <property type="entry name" value="Pept_M16_N"/>
</dbReference>
<dbReference type="PANTHER" id="PTHR43690:SF18">
    <property type="entry name" value="INSULIN-DEGRADING ENZYME-RELATED"/>
    <property type="match status" value="1"/>
</dbReference>
<comment type="caution">
    <text evidence="13">The sequence shown here is derived from an EMBL/GenBank/DDBJ whole genome shotgun (WGS) entry which is preliminary data.</text>
</comment>
<name>A0A9P3LWS6_9FUNG</name>
<dbReference type="Pfam" id="PF16187">
    <property type="entry name" value="Peptidase_M16_M"/>
    <property type="match status" value="1"/>
</dbReference>
<dbReference type="GO" id="GO:0051603">
    <property type="term" value="P:proteolysis involved in protein catabolic process"/>
    <property type="evidence" value="ECO:0007669"/>
    <property type="project" value="TreeGrafter"/>
</dbReference>